<dbReference type="InterPro" id="IPR011049">
    <property type="entry name" value="Serralysin-like_metalloprot_C"/>
</dbReference>
<proteinExistence type="predicted"/>
<dbReference type="Pfam" id="PF13449">
    <property type="entry name" value="Phytase-like"/>
    <property type="match status" value="1"/>
</dbReference>
<dbReference type="SUPFAM" id="SSF51120">
    <property type="entry name" value="beta-Roll"/>
    <property type="match status" value="1"/>
</dbReference>
<feature type="domain" description="Phytase-like" evidence="1">
    <location>
        <begin position="291"/>
        <end position="684"/>
    </location>
</feature>
<evidence type="ECO:0000313" key="4">
    <source>
        <dbReference type="Proteomes" id="UP000243002"/>
    </source>
</evidence>
<protein>
    <submittedName>
        <fullName evidence="3">Uncharacterized protein</fullName>
    </submittedName>
</protein>
<feature type="domain" description="Choice-of-anchor I" evidence="2">
    <location>
        <begin position="19"/>
        <end position="252"/>
    </location>
</feature>
<dbReference type="PANTHER" id="PTHR46928:SF1">
    <property type="entry name" value="MESENCHYME-SPECIFIC CELL SURFACE GLYCOPROTEIN"/>
    <property type="match status" value="1"/>
</dbReference>
<reference evidence="3 4" key="1">
    <citation type="journal article" date="2018" name="Environ. Microbiol.">
        <title>Ecological and genomic features of two widespread freshwater picocyanobacteria.</title>
        <authorList>
            <person name="Cabello-Yeves P.J."/>
            <person name="Picazo A."/>
            <person name="Camacho A."/>
            <person name="Callieri C."/>
            <person name="Rosselli R."/>
            <person name="Roda-Garcia J.J."/>
            <person name="Coutinho F.H."/>
            <person name="Rodriguez-Valera F."/>
        </authorList>
    </citation>
    <scope>NUCLEOTIDE SEQUENCE [LARGE SCALE GENOMIC DNA]</scope>
    <source>
        <strain evidence="3 4">Tous</strain>
    </source>
</reference>
<dbReference type="RefSeq" id="WP_106502674.1">
    <property type="nucleotide sequence ID" value="NZ_PXXO01000006.1"/>
</dbReference>
<evidence type="ECO:0000259" key="1">
    <source>
        <dbReference type="Pfam" id="PF13449"/>
    </source>
</evidence>
<comment type="caution">
    <text evidence="3">The sequence shown here is derived from an EMBL/GenBank/DDBJ whole genome shotgun (WGS) entry which is preliminary data.</text>
</comment>
<dbReference type="Pfam" id="PF22494">
    <property type="entry name" value="choice_anch_I"/>
    <property type="match status" value="2"/>
</dbReference>
<dbReference type="InterPro" id="IPR015943">
    <property type="entry name" value="WD40/YVTN_repeat-like_dom_sf"/>
</dbReference>
<gene>
    <name evidence="3" type="ORF">C7K55_06815</name>
</gene>
<dbReference type="Gene3D" id="2.130.10.10">
    <property type="entry name" value="YVTN repeat-like/Quinoprotein amine dehydrogenase"/>
    <property type="match status" value="1"/>
</dbReference>
<dbReference type="PANTHER" id="PTHR46928">
    <property type="entry name" value="MESENCHYME-SPECIFIC CELL SURFACE GLYCOPROTEIN"/>
    <property type="match status" value="1"/>
</dbReference>
<feature type="domain" description="Choice-of-anchor I" evidence="2">
    <location>
        <begin position="707"/>
        <end position="930"/>
    </location>
</feature>
<organism evidence="3 4">
    <name type="scientific">Cyanobium usitatum str. Tous</name>
    <dbReference type="NCBI Taxonomy" id="2116684"/>
    <lineage>
        <taxon>Bacteria</taxon>
        <taxon>Bacillati</taxon>
        <taxon>Cyanobacteriota</taxon>
        <taxon>Cyanophyceae</taxon>
        <taxon>Synechococcales</taxon>
        <taxon>Prochlorococcaceae</taxon>
        <taxon>Cyanobium</taxon>
    </lineage>
</organism>
<name>A0A2P7MWY0_9CYAN</name>
<dbReference type="Gene3D" id="2.150.10.10">
    <property type="entry name" value="Serralysin-like metalloprotease, C-terminal"/>
    <property type="match status" value="2"/>
</dbReference>
<dbReference type="InterPro" id="IPR052956">
    <property type="entry name" value="Mesenchyme-surface_protein"/>
</dbReference>
<dbReference type="InterPro" id="IPR055188">
    <property type="entry name" value="Choice_anch_I"/>
</dbReference>
<accession>A0A2P7MWY0</accession>
<dbReference type="EMBL" id="PXXO01000006">
    <property type="protein sequence ID" value="PSJ05740.1"/>
    <property type="molecule type" value="Genomic_DNA"/>
</dbReference>
<sequence length="1826" mass="192269">MENSKAIMSFGLLNNVNLGGAEIVSYSKEHNSVLVITGGETLELLAFNGQLAPSRVSKLTLAGPAQSVDVSGDLVAVAVADATKPKSANGHVAFYRLSGSGSSATLTELGKVTVGALPDAVSFSSDGKKLVVANEGEVIDTPIAESDAQGTISVIDTTSFGPTTANATGFTVKTVNFEAFNGQAARLNLQGIRISGGSKDATVAQDFEPESIATLGNTAWVTLQENNAVAEIDLATGTLTKVWGMGIKDWSRGTAKAANYTFSLSYPTGTNSNSRPDFNSNGVVNPGEVTAGGLSGAVYGGIENGQDIFYVITDRGPQAAAIGDRTNDNPSDANRTGKIFDDPDFPITIYKLAQTASGFQQLQAITLKVPDGSGGFRSSTGIGALATHDKGFQLSQAGNGIANDAGRYNVYTEIPRDAFGLDTESINLITVASMNSGKPMFAVSDEYFPQIALFDSETGNLVRRYVPSGTDFSGVTYPQGRGDVSTYTLATLPAVYANRLINRGFEGMAFNSKDGYLYAFVQSALQPSGFKNAEFIRILAIDPATGTPKAEYLHLLDADSKLAGSAKVDKIGDAVYDAARERFLLIERDSLTGASANKSVVEIDLIGATNVLGFDWTAKIGFTQPELLETTSIADALAAKGIRMVQRTELLNIPSVGANPAFDKPEGLALKPDGSLVVFNDNDFVAVDGRADNSAAVISFKSTPIDTSNTTTDAGGAIGIKDVYGLPMADGITAYASNNITYLIVAGEGDDRNGDLKTGGLHINDATRSKDLTGADRANLGDRLNLINSEGDYNKDGTLDQAYAFGSRSFRIYDTKGNLVFDSGNQLDEIAKTAGIYDDGRSDDKGMEPEMVTTKEINGRVFAFIGMERGTSASIAVYDVTDPSKATFFKLLQNVNSISPEGLEFVSTDSDGSGFLLAANEVSGTLDTYQVNLKTIGETTALIPQAGTSTAPEHLIDGRSGRTDFPNGTFKALATVGEVDKSTGLALTGWPDGNAAWLLNDTTIRVAFQSESYATSSNQTYAQPLNGGKVTFTGSKTHYVDYDRAGFADFLQTGKTGADIVKGSGFLFDTLYNVFGEVVDGKNSDKTDLSAKWGNQTKPDGTYVEFGSAVAQSGGRPAKDMRLTEADFHFHSFCGSWFEQANKYGNNIGFANDVWFMAEEWNMGAGYFGSAATANDTMGLASMVIDVANKTAYTVPVLGQGGYEKLLPINPGHKDYVAMVLSGYNHDKSVPNRIYIGIKGKLADGTTINESTASERDKFLARNGLLHGKIYGLALSDATYTTLGINPDADKDLLIDDLSADAYLKSATAPDNIQGRFYGTSYQWGGFDKPKAVKDTDMNLWEKAAEQPTGYKFFTADSKIEHSAVDPDTSKVRFVQNMTASGGILGFDLTNTISQELIAANGALPQFLSVNVNRVLPAIEGALTLDTNGAGEAHVGKNNLDGSKTAALHLGGSAPAAKAVAPDGLIWVKNDDGDFLIVDEDSGNVAGERKYVLSLDSTTLALKEKGTGDLLAIAGGADNPRAKAKVAAMEGAFTNATGAEFSGSWNVTALVARNAEGNFYTTEELQGNKAQTIANEIPLSEQLFIGVVQMGGESSGQVKDVKADYGGQIFQYTVDLGLDEAKTGTSGDDKSMEMTSFDGVMDTVFTGAGEDEIDIAIVDGHSNLIFAGSANDTVYANARDVITGGSGNDTLWAIKLDNNRLDGGAGVDIFYVGTSGNRVLGGKGDDIINVLDGAGTNYLNGGAGSDQFWLISAPGDKPAAKQFVMDFKAGEDKVGLSGVAFSALSFTQVGGDTLLNMGTTELGHFTNMSASVLNNQSNFAGLTNLS</sequence>
<dbReference type="PRINTS" id="PR00313">
    <property type="entry name" value="CABNDNGRPT"/>
</dbReference>
<dbReference type="Proteomes" id="UP000243002">
    <property type="component" value="Unassembled WGS sequence"/>
</dbReference>
<dbReference type="InterPro" id="IPR011044">
    <property type="entry name" value="Quino_amine_DH_bsu"/>
</dbReference>
<evidence type="ECO:0000259" key="2">
    <source>
        <dbReference type="Pfam" id="PF22494"/>
    </source>
</evidence>
<keyword evidence="4" id="KW-1185">Reference proteome</keyword>
<dbReference type="SUPFAM" id="SSF50969">
    <property type="entry name" value="YVTN repeat-like/Quinoprotein amine dehydrogenase"/>
    <property type="match status" value="1"/>
</dbReference>
<evidence type="ECO:0000313" key="3">
    <source>
        <dbReference type="EMBL" id="PSJ05740.1"/>
    </source>
</evidence>
<dbReference type="InterPro" id="IPR027372">
    <property type="entry name" value="Phytase-like_dom"/>
</dbReference>